<reference evidence="3 4" key="1">
    <citation type="submission" date="2016-11" db="EMBL/GenBank/DDBJ databases">
        <authorList>
            <person name="Jaros S."/>
            <person name="Januszkiewicz K."/>
            <person name="Wedrychowicz H."/>
        </authorList>
    </citation>
    <scope>NUCLEOTIDE SEQUENCE [LARGE SCALE GENOMIC DNA]</scope>
    <source>
        <strain evidence="3 4">DSM 21074</strain>
    </source>
</reference>
<feature type="non-terminal residue" evidence="3">
    <location>
        <position position="594"/>
    </location>
</feature>
<dbReference type="SUPFAM" id="SSF49299">
    <property type="entry name" value="PKD domain"/>
    <property type="match status" value="1"/>
</dbReference>
<dbReference type="Gene3D" id="2.60.40.10">
    <property type="entry name" value="Immunoglobulins"/>
    <property type="match status" value="1"/>
</dbReference>
<dbReference type="InterPro" id="IPR013830">
    <property type="entry name" value="SGNH_hydro"/>
</dbReference>
<dbReference type="Pfam" id="PF22352">
    <property type="entry name" value="K319L-like_PKD"/>
    <property type="match status" value="1"/>
</dbReference>
<dbReference type="CDD" id="cd01833">
    <property type="entry name" value="XynB_like"/>
    <property type="match status" value="1"/>
</dbReference>
<dbReference type="SUPFAM" id="SSF52266">
    <property type="entry name" value="SGNH hydrolase"/>
    <property type="match status" value="1"/>
</dbReference>
<keyword evidence="4" id="KW-1185">Reference proteome</keyword>
<dbReference type="GO" id="GO:0004622">
    <property type="term" value="F:phosphatidylcholine lysophospholipase activity"/>
    <property type="evidence" value="ECO:0007669"/>
    <property type="project" value="TreeGrafter"/>
</dbReference>
<sequence>MHPTLICSWFLFLRVPWALLLALVWLVPGPALAQVRIMPLGASTTQGDTDHNSYRRPLWQKLQTGGYSVDFVGSQNSNFGGPPPNPDFDLDHEGHWGWRADELLAQAQGWSATHQPDVVLMHAGSNDMIQNQSVTETRDELGQLIDALRAGKPTVKIIMAQLLPVALSPGNSNITALNALLPALAQQKTTAQSPVIIVDQNTGYDPAVDTYDGVHLTPAGEVKMADRWYTAIQTLLGPPTAVFYALTVNISGTGTVSRNPDAASYASGTGVTLTASPGSGQQFTGWSGDVTSMANPLNITMSANRTITATFAPLPTGGQAVTSFTLINADSDQDIQTLANGGTLNLAALPTRNLNLRANTSPAAVGSVRFSLGGAQSRSQTENVVPYALFSDTGGDYNPWTPAVGTYSLTATPYTGGNGTGTPGTPLTISFSVTNQPGGGNVPPVANAGPDKTLTLPTTSTVLNGSGSDDGSVVGFAWSQASGPATATFSSATVAAPTVGALGAGTYVFSLVVTDNLGLASAADQVTVTVNPAPPTGGQAVTSFTLINADSDQPLQTLAAGAVLNLATLPTQNLNLRANTSPAAVGSVVLALSG</sequence>
<feature type="domain" description="Bacterial repeat" evidence="2">
    <location>
        <begin position="244"/>
        <end position="313"/>
    </location>
</feature>
<evidence type="ECO:0000259" key="2">
    <source>
        <dbReference type="Pfam" id="PF18998"/>
    </source>
</evidence>
<feature type="domain" description="SGNH hydrolase-type esterase" evidence="1">
    <location>
        <begin position="90"/>
        <end position="220"/>
    </location>
</feature>
<proteinExistence type="predicted"/>
<dbReference type="InterPro" id="IPR035986">
    <property type="entry name" value="PKD_dom_sf"/>
</dbReference>
<dbReference type="InterPro" id="IPR051532">
    <property type="entry name" value="Ester_Hydrolysis_Enzymes"/>
</dbReference>
<gene>
    <name evidence="3" type="ORF">SAMN02745146_2514</name>
</gene>
<dbReference type="AlphaFoldDB" id="A0A1M6HHV8"/>
<evidence type="ECO:0000259" key="1">
    <source>
        <dbReference type="Pfam" id="PF13472"/>
    </source>
</evidence>
<dbReference type="Gene3D" id="3.40.50.1110">
    <property type="entry name" value="SGNH hydrolase"/>
    <property type="match status" value="1"/>
</dbReference>
<evidence type="ECO:0000313" key="3">
    <source>
        <dbReference type="EMBL" id="SHJ21745.1"/>
    </source>
</evidence>
<keyword evidence="3" id="KW-0378">Hydrolase</keyword>
<accession>A0A1M6HHV8</accession>
<dbReference type="PANTHER" id="PTHR30383:SF2">
    <property type="entry name" value="CELLULOSE-BINDING PROTEIN"/>
    <property type="match status" value="1"/>
</dbReference>
<evidence type="ECO:0000313" key="4">
    <source>
        <dbReference type="Proteomes" id="UP000184418"/>
    </source>
</evidence>
<dbReference type="Pfam" id="PF13472">
    <property type="entry name" value="Lipase_GDSL_2"/>
    <property type="match status" value="1"/>
</dbReference>
<dbReference type="Pfam" id="PF18998">
    <property type="entry name" value="Flg_new_2"/>
    <property type="match status" value="1"/>
</dbReference>
<name>A0A1M6HHV8_9BACT</name>
<protein>
    <submittedName>
        <fullName evidence="3">GDSL-like Lipase/Acylhydrolase</fullName>
    </submittedName>
</protein>
<organism evidence="3 4">
    <name type="scientific">Hymenobacter daecheongensis DSM 21074</name>
    <dbReference type="NCBI Taxonomy" id="1121955"/>
    <lineage>
        <taxon>Bacteria</taxon>
        <taxon>Pseudomonadati</taxon>
        <taxon>Bacteroidota</taxon>
        <taxon>Cytophagia</taxon>
        <taxon>Cytophagales</taxon>
        <taxon>Hymenobacteraceae</taxon>
        <taxon>Hymenobacter</taxon>
    </lineage>
</organism>
<dbReference type="Proteomes" id="UP000184418">
    <property type="component" value="Unassembled WGS sequence"/>
</dbReference>
<dbReference type="PANTHER" id="PTHR30383">
    <property type="entry name" value="THIOESTERASE 1/PROTEASE 1/LYSOPHOSPHOLIPASE L1"/>
    <property type="match status" value="1"/>
</dbReference>
<dbReference type="InterPro" id="IPR044060">
    <property type="entry name" value="Bacterial_rp_domain"/>
</dbReference>
<dbReference type="InterPro" id="IPR013783">
    <property type="entry name" value="Ig-like_fold"/>
</dbReference>
<dbReference type="STRING" id="1121955.SAMN02745146_2514"/>
<dbReference type="InterPro" id="IPR036514">
    <property type="entry name" value="SGNH_hydro_sf"/>
</dbReference>
<dbReference type="EMBL" id="FQYN01000005">
    <property type="protein sequence ID" value="SHJ21745.1"/>
    <property type="molecule type" value="Genomic_DNA"/>
</dbReference>